<dbReference type="Proteomes" id="UP000016426">
    <property type="component" value="Unassembled WGS sequence"/>
</dbReference>
<dbReference type="PANTHER" id="PTHR43777:SF1">
    <property type="entry name" value="MOLYBDENUM COFACTOR CYTIDYLYLTRANSFERASE"/>
    <property type="match status" value="1"/>
</dbReference>
<evidence type="ECO:0000313" key="4">
    <source>
        <dbReference type="Proteomes" id="UP000016426"/>
    </source>
</evidence>
<keyword evidence="1" id="KW-0460">Magnesium</keyword>
<dbReference type="Gene3D" id="3.90.550.10">
    <property type="entry name" value="Spore Coat Polysaccharide Biosynthesis Protein SpsA, Chain A"/>
    <property type="match status" value="1"/>
</dbReference>
<gene>
    <name evidence="3" type="ORF">O166_08965</name>
</gene>
<organism evidence="3 4">
    <name type="scientific">Pseudogulbenkiania ferrooxidans EGD-HP2</name>
    <dbReference type="NCBI Taxonomy" id="1388764"/>
    <lineage>
        <taxon>Bacteria</taxon>
        <taxon>Pseudomonadati</taxon>
        <taxon>Pseudomonadota</taxon>
        <taxon>Betaproteobacteria</taxon>
        <taxon>Neisseriales</taxon>
        <taxon>Chromobacteriaceae</taxon>
        <taxon>Pseudogulbenkiania</taxon>
    </lineage>
</organism>
<dbReference type="InterPro" id="IPR029044">
    <property type="entry name" value="Nucleotide-diphossugar_trans"/>
</dbReference>
<proteinExistence type="predicted"/>
<comment type="caution">
    <text evidence="3">The sequence shown here is derived from an EMBL/GenBank/DDBJ whole genome shotgun (WGS) entry which is preliminary data.</text>
</comment>
<protein>
    <recommendedName>
        <fullName evidence="2">MobA-like NTP transferase domain-containing protein</fullName>
    </recommendedName>
</protein>
<evidence type="ECO:0000259" key="2">
    <source>
        <dbReference type="Pfam" id="PF12804"/>
    </source>
</evidence>
<dbReference type="Pfam" id="PF12804">
    <property type="entry name" value="NTP_transf_3"/>
    <property type="match status" value="1"/>
</dbReference>
<accession>A0ABP2XLK1</accession>
<dbReference type="SUPFAM" id="SSF53448">
    <property type="entry name" value="Nucleotide-diphospho-sugar transferases"/>
    <property type="match status" value="1"/>
</dbReference>
<evidence type="ECO:0000256" key="1">
    <source>
        <dbReference type="ARBA" id="ARBA00022842"/>
    </source>
</evidence>
<sequence>MPDMMAGALLAAGQARRFGADKRQARLPDGRTLLEASAAAFIGRLEPLALVLPEDDAFGLELCGRLGLQPLVCRLNRGGIGHSLACAAAWALGLPGCRGLVLGLADMPAVRPHTVSQVAAALAHGQLVLPCHQGRPGHPRGLPADCLPGLLDLRGDAGARDILDWNGALRLELDDPGVLLDIDQPEDLTKLV</sequence>
<feature type="domain" description="MobA-like NTP transferase" evidence="2">
    <location>
        <begin position="7"/>
        <end position="165"/>
    </location>
</feature>
<reference evidence="3 4" key="1">
    <citation type="journal article" date="2013" name="Genome Announc.">
        <title>Genome Sequence of the Pigment-Producing Bacterium Pseudogulbenkiania ferrooxidans, Isolated from Loktak Lake.</title>
        <authorList>
            <person name="Puranik S."/>
            <person name="Talkal R."/>
            <person name="Qureshi A."/>
            <person name="Khardenavis A."/>
            <person name="Kapley A."/>
            <person name="Purohit H.J."/>
        </authorList>
    </citation>
    <scope>NUCLEOTIDE SEQUENCE [LARGE SCALE GENOMIC DNA]</scope>
    <source>
        <strain evidence="3 4">EGD-HP2</strain>
    </source>
</reference>
<keyword evidence="4" id="KW-1185">Reference proteome</keyword>
<name>A0ABP2XLK1_9NEIS</name>
<dbReference type="CDD" id="cd04182">
    <property type="entry name" value="GT_2_like_f"/>
    <property type="match status" value="1"/>
</dbReference>
<evidence type="ECO:0000313" key="3">
    <source>
        <dbReference type="EMBL" id="ERE06375.1"/>
    </source>
</evidence>
<dbReference type="EMBL" id="AVPH01000234">
    <property type="protein sequence ID" value="ERE06375.1"/>
    <property type="molecule type" value="Genomic_DNA"/>
</dbReference>
<dbReference type="PANTHER" id="PTHR43777">
    <property type="entry name" value="MOLYBDENUM COFACTOR CYTIDYLYLTRANSFERASE"/>
    <property type="match status" value="1"/>
</dbReference>
<dbReference type="InterPro" id="IPR025877">
    <property type="entry name" value="MobA-like_NTP_Trfase"/>
</dbReference>